<comment type="caution">
    <text evidence="1">The sequence shown here is derived from an EMBL/GenBank/DDBJ whole genome shotgun (WGS) entry which is preliminary data.</text>
</comment>
<dbReference type="Proteomes" id="UP001595477">
    <property type="component" value="Unassembled WGS sequence"/>
</dbReference>
<proteinExistence type="predicted"/>
<dbReference type="EMBL" id="JBHRSX010000102">
    <property type="protein sequence ID" value="MFC3204507.1"/>
    <property type="molecule type" value="Genomic_DNA"/>
</dbReference>
<evidence type="ECO:0000313" key="2">
    <source>
        <dbReference type="Proteomes" id="UP001595477"/>
    </source>
</evidence>
<organism evidence="1 2">
    <name type="scientific">Alteromonas oceani</name>
    <dbReference type="NCBI Taxonomy" id="2071609"/>
    <lineage>
        <taxon>Bacteria</taxon>
        <taxon>Pseudomonadati</taxon>
        <taxon>Pseudomonadota</taxon>
        <taxon>Gammaproteobacteria</taxon>
        <taxon>Alteromonadales</taxon>
        <taxon>Alteromonadaceae</taxon>
        <taxon>Alteromonas/Salinimonas group</taxon>
        <taxon>Alteromonas</taxon>
    </lineage>
</organism>
<evidence type="ECO:0000313" key="1">
    <source>
        <dbReference type="EMBL" id="MFC3204507.1"/>
    </source>
</evidence>
<name>A0ABV7KAI1_9ALTE</name>
<accession>A0ABV7KAI1</accession>
<dbReference type="RefSeq" id="WP_123324365.1">
    <property type="nucleotide sequence ID" value="NZ_JBHRSX010000102.1"/>
</dbReference>
<reference evidence="2" key="1">
    <citation type="journal article" date="2019" name="Int. J. Syst. Evol. Microbiol.">
        <title>The Global Catalogue of Microorganisms (GCM) 10K type strain sequencing project: providing services to taxonomists for standard genome sequencing and annotation.</title>
        <authorList>
            <consortium name="The Broad Institute Genomics Platform"/>
            <consortium name="The Broad Institute Genome Sequencing Center for Infectious Disease"/>
            <person name="Wu L."/>
            <person name="Ma J."/>
        </authorList>
    </citation>
    <scope>NUCLEOTIDE SEQUENCE [LARGE SCALE GENOMIC DNA]</scope>
    <source>
        <strain evidence="2">KCTC 52449</strain>
    </source>
</reference>
<gene>
    <name evidence="1" type="ORF">ACFOEW_22095</name>
</gene>
<protein>
    <submittedName>
        <fullName evidence="1">Uncharacterized protein</fullName>
    </submittedName>
</protein>
<sequence length="72" mass="7664">MSQTTSNNSIANMAAVQTAIANQDSAELKQLLDGQTLDPLQKAYLKELADIGSDNQISQIIDNAPEKGDAMT</sequence>
<keyword evidence="2" id="KW-1185">Reference proteome</keyword>